<dbReference type="AlphaFoldDB" id="A0A9D4A428"/>
<accession>A0A9D4A428</accession>
<gene>
    <name evidence="1" type="ORF">J1N35_023035</name>
</gene>
<name>A0A9D4A428_9ROSI</name>
<keyword evidence="2" id="KW-1185">Reference proteome</keyword>
<organism evidence="1 2">
    <name type="scientific">Gossypium stocksii</name>
    <dbReference type="NCBI Taxonomy" id="47602"/>
    <lineage>
        <taxon>Eukaryota</taxon>
        <taxon>Viridiplantae</taxon>
        <taxon>Streptophyta</taxon>
        <taxon>Embryophyta</taxon>
        <taxon>Tracheophyta</taxon>
        <taxon>Spermatophyta</taxon>
        <taxon>Magnoliopsida</taxon>
        <taxon>eudicotyledons</taxon>
        <taxon>Gunneridae</taxon>
        <taxon>Pentapetalae</taxon>
        <taxon>rosids</taxon>
        <taxon>malvids</taxon>
        <taxon>Malvales</taxon>
        <taxon>Malvaceae</taxon>
        <taxon>Malvoideae</taxon>
        <taxon>Gossypium</taxon>
    </lineage>
</organism>
<dbReference type="OrthoDB" id="10590524at2759"/>
<dbReference type="Proteomes" id="UP000828251">
    <property type="component" value="Unassembled WGS sequence"/>
</dbReference>
<protein>
    <recommendedName>
        <fullName evidence="3">UBN2 domain-containing protein</fullName>
    </recommendedName>
</protein>
<reference evidence="1 2" key="1">
    <citation type="journal article" date="2021" name="Plant Biotechnol. J.">
        <title>Multi-omics assisted identification of the key and species-specific regulatory components of drought-tolerant mechanisms in Gossypium stocksii.</title>
        <authorList>
            <person name="Yu D."/>
            <person name="Ke L."/>
            <person name="Zhang D."/>
            <person name="Wu Y."/>
            <person name="Sun Y."/>
            <person name="Mei J."/>
            <person name="Sun J."/>
            <person name="Sun Y."/>
        </authorList>
    </citation>
    <scope>NUCLEOTIDE SEQUENCE [LARGE SCALE GENOMIC DNA]</scope>
    <source>
        <strain evidence="2">cv. E1</strain>
        <tissue evidence="1">Leaf</tissue>
    </source>
</reference>
<proteinExistence type="predicted"/>
<dbReference type="EMBL" id="JAIQCV010000007">
    <property type="protein sequence ID" value="KAH1083274.1"/>
    <property type="molecule type" value="Genomic_DNA"/>
</dbReference>
<evidence type="ECO:0000313" key="1">
    <source>
        <dbReference type="EMBL" id="KAH1083274.1"/>
    </source>
</evidence>
<evidence type="ECO:0008006" key="3">
    <source>
        <dbReference type="Google" id="ProtNLM"/>
    </source>
</evidence>
<comment type="caution">
    <text evidence="1">The sequence shown here is derived from an EMBL/GenBank/DDBJ whole genome shotgun (WGS) entry which is preliminary data.</text>
</comment>
<sequence>MLQSLHKSWEAKVIAIEEEKNLEMLTLDELIGSLLTHMIRLNKGVEEAKIEKKKVGVTLKSTTNEDSESSEEVDEDKEMTMFIRRFKKFMRSNRGRKFQKKE</sequence>
<evidence type="ECO:0000313" key="2">
    <source>
        <dbReference type="Proteomes" id="UP000828251"/>
    </source>
</evidence>